<organism evidence="3 4">
    <name type="scientific">Hallella mizrahii</name>
    <dbReference type="NCBI Taxonomy" id="2606637"/>
    <lineage>
        <taxon>Bacteria</taxon>
        <taxon>Pseudomonadati</taxon>
        <taxon>Bacteroidota</taxon>
        <taxon>Bacteroidia</taxon>
        <taxon>Bacteroidales</taxon>
        <taxon>Prevotellaceae</taxon>
        <taxon>Hallella</taxon>
    </lineage>
</organism>
<dbReference type="SUPFAM" id="SSF52266">
    <property type="entry name" value="SGNH hydrolase"/>
    <property type="match status" value="1"/>
</dbReference>
<dbReference type="PANTHER" id="PTHR43784:SF2">
    <property type="entry name" value="GDSL-LIKE LIPASE_ACYLHYDROLASE, PUTATIVE (AFU_ORTHOLOGUE AFUA_2G00820)-RELATED"/>
    <property type="match status" value="1"/>
</dbReference>
<feature type="signal peptide" evidence="1">
    <location>
        <begin position="1"/>
        <end position="20"/>
    </location>
</feature>
<protein>
    <submittedName>
        <fullName evidence="3">SGNH/GDSL hydrolase family protein</fullName>
    </submittedName>
</protein>
<dbReference type="AlphaFoldDB" id="A0A7K0KDX9"/>
<keyword evidence="4" id="KW-1185">Reference proteome</keyword>
<evidence type="ECO:0000259" key="2">
    <source>
        <dbReference type="Pfam" id="PF13472"/>
    </source>
</evidence>
<dbReference type="InterPro" id="IPR053140">
    <property type="entry name" value="GDSL_Rv0518-like"/>
</dbReference>
<evidence type="ECO:0000313" key="3">
    <source>
        <dbReference type="EMBL" id="MST84141.1"/>
    </source>
</evidence>
<dbReference type="RefSeq" id="WP_154533724.1">
    <property type="nucleotide sequence ID" value="NZ_VUNG01000009.1"/>
</dbReference>
<reference evidence="3 4" key="1">
    <citation type="submission" date="2019-08" db="EMBL/GenBank/DDBJ databases">
        <title>In-depth cultivation of the pig gut microbiome towards novel bacterial diversity and tailored functional studies.</title>
        <authorList>
            <person name="Wylensek D."/>
            <person name="Hitch T.C.A."/>
            <person name="Clavel T."/>
        </authorList>
    </citation>
    <scope>NUCLEOTIDE SEQUENCE [LARGE SCALE GENOMIC DNA]</scope>
    <source>
        <strain evidence="3 4">LKV-178-WT-2A</strain>
    </source>
</reference>
<evidence type="ECO:0000256" key="1">
    <source>
        <dbReference type="SAM" id="SignalP"/>
    </source>
</evidence>
<evidence type="ECO:0000313" key="4">
    <source>
        <dbReference type="Proteomes" id="UP000438914"/>
    </source>
</evidence>
<keyword evidence="1" id="KW-0732">Signal</keyword>
<keyword evidence="3" id="KW-0378">Hydrolase</keyword>
<name>A0A7K0KDX9_9BACT</name>
<dbReference type="Proteomes" id="UP000438914">
    <property type="component" value="Unassembled WGS sequence"/>
</dbReference>
<dbReference type="PANTHER" id="PTHR43784">
    <property type="entry name" value="GDSL-LIKE LIPASE/ACYLHYDROLASE, PUTATIVE (AFU_ORTHOLOGUE AFUA_2G00820)-RELATED"/>
    <property type="match status" value="1"/>
</dbReference>
<dbReference type="Pfam" id="PF13472">
    <property type="entry name" value="Lipase_GDSL_2"/>
    <property type="match status" value="1"/>
</dbReference>
<gene>
    <name evidence="3" type="ORF">FYJ73_05580</name>
</gene>
<dbReference type="Gene3D" id="3.40.50.1110">
    <property type="entry name" value="SGNH hydrolase"/>
    <property type="match status" value="1"/>
</dbReference>
<feature type="domain" description="SGNH hydrolase-type esterase" evidence="2">
    <location>
        <begin position="214"/>
        <end position="408"/>
    </location>
</feature>
<sequence length="422" mass="47080">MIRKTLFLFLLFLGFGLSAAAEDSERINHQAVRVVKELTPHWTGTWATAMQTPVKAFMPYNNQMSNRSVRQIVKVSAGGDVVRLQLSNIFSTTPVVLRSVYIAPALGGHRVDSAKAVYLSFNGHRGVTVPAGKSLFSDAVRFALKPLQLVAITVNYQTAPKVPTVHMGSRTTSYILKGESKPSTDFSHAFRYEKWFNIAALDVYTRDVRTIAILGNSITDGKGSTTDHQNRWPDEMSYQLNEVAGAKAVKEGKKRMQYGVLNLGIGNNRVLTVGFGQPARQRFDRDILEQRGVTDVILFEGINDLGNSKDGIVTAHELVEAYKQMIEKCHKAGLKVWLGTITPMKGAHYYSVSHELGRKLVNNWIRLQHEADGVLDFDNLMRDPADEHALRPGLYLPDHLHPNAEGYKMMGKYAAERLLTLE</sequence>
<dbReference type="GO" id="GO:0016788">
    <property type="term" value="F:hydrolase activity, acting on ester bonds"/>
    <property type="evidence" value="ECO:0007669"/>
    <property type="project" value="UniProtKB-ARBA"/>
</dbReference>
<dbReference type="InterPro" id="IPR036514">
    <property type="entry name" value="SGNH_hydro_sf"/>
</dbReference>
<feature type="chain" id="PRO_5029675582" evidence="1">
    <location>
        <begin position="21"/>
        <end position="422"/>
    </location>
</feature>
<dbReference type="InterPro" id="IPR013830">
    <property type="entry name" value="SGNH_hydro"/>
</dbReference>
<dbReference type="CDD" id="cd01830">
    <property type="entry name" value="XynE_like"/>
    <property type="match status" value="1"/>
</dbReference>
<dbReference type="EMBL" id="VUNG01000009">
    <property type="protein sequence ID" value="MST84141.1"/>
    <property type="molecule type" value="Genomic_DNA"/>
</dbReference>
<comment type="caution">
    <text evidence="3">The sequence shown here is derived from an EMBL/GenBank/DDBJ whole genome shotgun (WGS) entry which is preliminary data.</text>
</comment>
<proteinExistence type="predicted"/>
<accession>A0A7K0KDX9</accession>